<dbReference type="HOGENOM" id="CLU_553196_0_0_1"/>
<dbReference type="GeneID" id="26260667"/>
<feature type="region of interest" description="Disordered" evidence="5">
    <location>
        <begin position="1"/>
        <end position="22"/>
    </location>
</feature>
<dbReference type="PROSITE" id="PS50013">
    <property type="entry name" value="CHROMO_2"/>
    <property type="match status" value="1"/>
</dbReference>
<name>W7E9L9_BIPV3</name>
<dbReference type="InterPro" id="IPR000953">
    <property type="entry name" value="Chromo/chromo_shadow_dom"/>
</dbReference>
<dbReference type="Gene3D" id="2.40.50.40">
    <property type="match status" value="1"/>
</dbReference>
<dbReference type="GO" id="GO:0005634">
    <property type="term" value="C:nucleus"/>
    <property type="evidence" value="ECO:0007669"/>
    <property type="project" value="UniProtKB-SubCell"/>
</dbReference>
<gene>
    <name evidence="7" type="ORF">COCVIDRAFT_99012</name>
</gene>
<feature type="region of interest" description="Disordered" evidence="5">
    <location>
        <begin position="224"/>
        <end position="245"/>
    </location>
</feature>
<evidence type="ECO:0000313" key="7">
    <source>
        <dbReference type="EMBL" id="EUN27138.1"/>
    </source>
</evidence>
<dbReference type="InterPro" id="IPR051219">
    <property type="entry name" value="Heterochromatin_chromo-domain"/>
</dbReference>
<dbReference type="CDD" id="cd00024">
    <property type="entry name" value="CD_CSD"/>
    <property type="match status" value="1"/>
</dbReference>
<dbReference type="InterPro" id="IPR016197">
    <property type="entry name" value="Chromo-like_dom_sf"/>
</dbReference>
<evidence type="ECO:0000256" key="3">
    <source>
        <dbReference type="ARBA" id="ARBA00023242"/>
    </source>
</evidence>
<dbReference type="GO" id="GO:0006338">
    <property type="term" value="P:chromatin remodeling"/>
    <property type="evidence" value="ECO:0007669"/>
    <property type="project" value="UniProtKB-ARBA"/>
</dbReference>
<dbReference type="Pfam" id="PF00385">
    <property type="entry name" value="Chromo"/>
    <property type="match status" value="1"/>
</dbReference>
<feature type="coiled-coil region" evidence="4">
    <location>
        <begin position="116"/>
        <end position="145"/>
    </location>
</feature>
<keyword evidence="3" id="KW-0539">Nucleus</keyword>
<feature type="region of interest" description="Disordered" evidence="5">
    <location>
        <begin position="153"/>
        <end position="201"/>
    </location>
</feature>
<dbReference type="EMBL" id="KI968732">
    <property type="protein sequence ID" value="EUN27138.1"/>
    <property type="molecule type" value="Genomic_DNA"/>
</dbReference>
<keyword evidence="4" id="KW-0175">Coiled coil</keyword>
<evidence type="ECO:0000256" key="2">
    <source>
        <dbReference type="ARBA" id="ARBA00011353"/>
    </source>
</evidence>
<feature type="compositionally biased region" description="Basic residues" evidence="5">
    <location>
        <begin position="177"/>
        <end position="192"/>
    </location>
</feature>
<feature type="region of interest" description="Disordered" evidence="5">
    <location>
        <begin position="348"/>
        <end position="403"/>
    </location>
</feature>
<feature type="compositionally biased region" description="Basic residues" evidence="5">
    <location>
        <begin position="7"/>
        <end position="21"/>
    </location>
</feature>
<dbReference type="AlphaFoldDB" id="W7E9L9"/>
<sequence length="499" mass="55386">MALRVSRGGRGRGRGRRRGRGKTQLWEWESYKPGPEIYDQLWRIRKEPAVVTAQPSDDCPIPHAQTRILDRRQTEGAVVRNYYVVQITRTGDGEEQKVTEYVDLSCILHYVSSAELERFENEQFRLEAEAEALAVQSEIDELARRQLEKNARGAKTTGVGSRMLSGLGLPSDVPMRARGRLPGRRGRGRGRGRGLTMRHDDLGEQLGDSTVFLDQVAQDISPVIPETDDEEDQDSDARTQPSPGLMRSAFFANSALLLSPVTRRLSIPITYDTQDDEAEDLPTPIAQQGHGLDENQHRIKRLRLSNPDSDHDTSALSPPQIPAEAFSAALFSDRSSAVDANSSPVVIENTAPIPPSDLPALGSPMFGSDSDSDSDSSIPAYAPPASANPTRSSPSVHKDGLNSDTIHMTMDATMDGEPSKADGQNDEAADEYVVEAIEEHYQDGDKTYYLVKWEGYEDSRDWLAEEDLQGAREVVAEYHAKIRRREEKKPVARKGMFFK</sequence>
<proteinExistence type="predicted"/>
<evidence type="ECO:0000256" key="4">
    <source>
        <dbReference type="SAM" id="Coils"/>
    </source>
</evidence>
<reference evidence="7 8" key="1">
    <citation type="journal article" date="2013" name="PLoS Genet.">
        <title>Comparative genome structure, secondary metabolite, and effector coding capacity across Cochliobolus pathogens.</title>
        <authorList>
            <person name="Condon B.J."/>
            <person name="Leng Y."/>
            <person name="Wu D."/>
            <person name="Bushley K.E."/>
            <person name="Ohm R.A."/>
            <person name="Otillar R."/>
            <person name="Martin J."/>
            <person name="Schackwitz W."/>
            <person name="Grimwood J."/>
            <person name="MohdZainudin N."/>
            <person name="Xue C."/>
            <person name="Wang R."/>
            <person name="Manning V.A."/>
            <person name="Dhillon B."/>
            <person name="Tu Z.J."/>
            <person name="Steffenson B.J."/>
            <person name="Salamov A."/>
            <person name="Sun H."/>
            <person name="Lowry S."/>
            <person name="LaButti K."/>
            <person name="Han J."/>
            <person name="Copeland A."/>
            <person name="Lindquist E."/>
            <person name="Barry K."/>
            <person name="Schmutz J."/>
            <person name="Baker S.E."/>
            <person name="Ciuffetti L.M."/>
            <person name="Grigoriev I.V."/>
            <person name="Zhong S."/>
            <person name="Turgeon B.G."/>
        </authorList>
    </citation>
    <scope>NUCLEOTIDE SEQUENCE [LARGE SCALE GENOMIC DNA]</scope>
    <source>
        <strain evidence="7 8">FI3</strain>
    </source>
</reference>
<dbReference type="SMART" id="SM00298">
    <property type="entry name" value="CHROMO"/>
    <property type="match status" value="1"/>
</dbReference>
<feature type="region of interest" description="Disordered" evidence="5">
    <location>
        <begin position="275"/>
        <end position="295"/>
    </location>
</feature>
<dbReference type="PANTHER" id="PTHR22812">
    <property type="entry name" value="CHROMOBOX PROTEIN"/>
    <property type="match status" value="1"/>
</dbReference>
<accession>W7E9L9</accession>
<organism evidence="7 8">
    <name type="scientific">Bipolaris victoriae (strain FI3)</name>
    <name type="common">Victoria blight of oats agent</name>
    <name type="synonym">Cochliobolus victoriae</name>
    <dbReference type="NCBI Taxonomy" id="930091"/>
    <lineage>
        <taxon>Eukaryota</taxon>
        <taxon>Fungi</taxon>
        <taxon>Dikarya</taxon>
        <taxon>Ascomycota</taxon>
        <taxon>Pezizomycotina</taxon>
        <taxon>Dothideomycetes</taxon>
        <taxon>Pleosporomycetidae</taxon>
        <taxon>Pleosporales</taxon>
        <taxon>Pleosporineae</taxon>
        <taxon>Pleosporaceae</taxon>
        <taxon>Bipolaris</taxon>
    </lineage>
</organism>
<feature type="compositionally biased region" description="Low complexity" evidence="5">
    <location>
        <begin position="375"/>
        <end position="389"/>
    </location>
</feature>
<dbReference type="RefSeq" id="XP_014556739.1">
    <property type="nucleotide sequence ID" value="XM_014701253.1"/>
</dbReference>
<keyword evidence="8" id="KW-1185">Reference proteome</keyword>
<evidence type="ECO:0000313" key="8">
    <source>
        <dbReference type="Proteomes" id="UP000054337"/>
    </source>
</evidence>
<feature type="domain" description="Chromo" evidence="6">
    <location>
        <begin position="432"/>
        <end position="490"/>
    </location>
</feature>
<dbReference type="OrthoDB" id="433924at2759"/>
<evidence type="ECO:0000256" key="1">
    <source>
        <dbReference type="ARBA" id="ARBA00004123"/>
    </source>
</evidence>
<evidence type="ECO:0000256" key="5">
    <source>
        <dbReference type="SAM" id="MobiDB-lite"/>
    </source>
</evidence>
<dbReference type="InterPro" id="IPR023780">
    <property type="entry name" value="Chromo_domain"/>
</dbReference>
<dbReference type="SUPFAM" id="SSF54160">
    <property type="entry name" value="Chromo domain-like"/>
    <property type="match status" value="1"/>
</dbReference>
<evidence type="ECO:0000259" key="6">
    <source>
        <dbReference type="PROSITE" id="PS50013"/>
    </source>
</evidence>
<dbReference type="Proteomes" id="UP000054337">
    <property type="component" value="Unassembled WGS sequence"/>
</dbReference>
<comment type="subcellular location">
    <subcellularLocation>
        <location evidence="1">Nucleus</location>
    </subcellularLocation>
</comment>
<comment type="subunit">
    <text evidence="2">Component of the NuA4 histone acetyltransferase complex.</text>
</comment>
<protein>
    <recommendedName>
        <fullName evidence="6">Chromo domain-containing protein</fullName>
    </recommendedName>
</protein>